<comment type="cofactor">
    <cofactor evidence="6">
        <name>FMN</name>
        <dbReference type="ChEBI" id="CHEBI:58210"/>
    </cofactor>
    <text evidence="6">Binds 1 FMN per subunit.</text>
</comment>
<dbReference type="Proteomes" id="UP000199051">
    <property type="component" value="Unassembled WGS sequence"/>
</dbReference>
<dbReference type="SUPFAM" id="SSF52218">
    <property type="entry name" value="Flavoproteins"/>
    <property type="match status" value="1"/>
</dbReference>
<comment type="similarity">
    <text evidence="6">Belongs to the azoreductase type 1 family.</text>
</comment>
<keyword evidence="3 6" id="KW-0560">Oxidoreductase</keyword>
<comment type="subunit">
    <text evidence="6">Homodimer.</text>
</comment>
<dbReference type="EMBL" id="FOGI01000012">
    <property type="protein sequence ID" value="SES39937.1"/>
    <property type="molecule type" value="Genomic_DNA"/>
</dbReference>
<evidence type="ECO:0000256" key="5">
    <source>
        <dbReference type="ARBA" id="ARBA00048542"/>
    </source>
</evidence>
<dbReference type="EC" id="1.7.1.17" evidence="6"/>
<feature type="binding site" evidence="6">
    <location>
        <position position="10"/>
    </location>
    <ligand>
        <name>FMN</name>
        <dbReference type="ChEBI" id="CHEBI:58210"/>
    </ligand>
</feature>
<keyword evidence="1 6" id="KW-0285">Flavoprotein</keyword>
<dbReference type="GO" id="GO:0016652">
    <property type="term" value="F:oxidoreductase activity, acting on NAD(P)H as acceptor"/>
    <property type="evidence" value="ECO:0007669"/>
    <property type="project" value="UniProtKB-UniRule"/>
</dbReference>
<organism evidence="8 9">
    <name type="scientific">Actinokineospora terrae</name>
    <dbReference type="NCBI Taxonomy" id="155974"/>
    <lineage>
        <taxon>Bacteria</taxon>
        <taxon>Bacillati</taxon>
        <taxon>Actinomycetota</taxon>
        <taxon>Actinomycetes</taxon>
        <taxon>Pseudonocardiales</taxon>
        <taxon>Pseudonocardiaceae</taxon>
        <taxon>Actinokineospora</taxon>
    </lineage>
</organism>
<dbReference type="InterPro" id="IPR050104">
    <property type="entry name" value="FMN-dep_NADH:Q_OxRdtase_AzoR1"/>
</dbReference>
<sequence length="218" mass="24025">MPHLLHLDASARSRSLSRALTARFAHAWRAADQDGRYTYRDLATDPPPPIGQAWTEICDDLLRQGITDPARYPEVVTTPERAAAWAIVEPLLDEVLAADIVLIGSPMYNYSVPGVLKTWIDQITFPRMSFKGKGFVVISARGGAYGPGAPKAPFDHQERYLRDFFAGHFAVEDARFLSVELSNTRVDPVLGHLTADHRDSAARAETAVDELVATLWAG</sequence>
<dbReference type="AlphaFoldDB" id="A0A1H9X228"/>
<evidence type="ECO:0000256" key="4">
    <source>
        <dbReference type="ARBA" id="ARBA00023027"/>
    </source>
</evidence>
<name>A0A1H9X228_9PSEU</name>
<evidence type="ECO:0000313" key="9">
    <source>
        <dbReference type="Proteomes" id="UP000199051"/>
    </source>
</evidence>
<dbReference type="STRING" id="155974.SAMN04487818_112131"/>
<evidence type="ECO:0000256" key="6">
    <source>
        <dbReference type="HAMAP-Rule" id="MF_01216"/>
    </source>
</evidence>
<keyword evidence="2 6" id="KW-0288">FMN</keyword>
<dbReference type="HAMAP" id="MF_01216">
    <property type="entry name" value="Azoreductase_type1"/>
    <property type="match status" value="1"/>
</dbReference>
<comment type="function">
    <text evidence="6">Quinone reductase that provides resistance to thiol-specific stress caused by electrophilic quinones.</text>
</comment>
<evidence type="ECO:0000256" key="2">
    <source>
        <dbReference type="ARBA" id="ARBA00022643"/>
    </source>
</evidence>
<gene>
    <name evidence="6" type="primary">azoR</name>
    <name evidence="8" type="ORF">SAMN04487818_112131</name>
</gene>
<accession>A0A1H9X228</accession>
<dbReference type="GO" id="GO:0010181">
    <property type="term" value="F:FMN binding"/>
    <property type="evidence" value="ECO:0007669"/>
    <property type="project" value="UniProtKB-UniRule"/>
</dbReference>
<dbReference type="InterPro" id="IPR029039">
    <property type="entry name" value="Flavoprotein-like_sf"/>
</dbReference>
<dbReference type="PANTHER" id="PTHR43741:SF4">
    <property type="entry name" value="FMN-DEPENDENT NADH:QUINONE OXIDOREDUCTASE"/>
    <property type="match status" value="1"/>
</dbReference>
<dbReference type="PANTHER" id="PTHR43741">
    <property type="entry name" value="FMN-DEPENDENT NADH-AZOREDUCTASE 1"/>
    <property type="match status" value="1"/>
</dbReference>
<dbReference type="InterPro" id="IPR003680">
    <property type="entry name" value="Flavodoxin_fold"/>
</dbReference>
<dbReference type="Gene3D" id="3.40.50.360">
    <property type="match status" value="1"/>
</dbReference>
<evidence type="ECO:0000256" key="1">
    <source>
        <dbReference type="ARBA" id="ARBA00022630"/>
    </source>
</evidence>
<comment type="caution">
    <text evidence="6">Lacks conserved residue(s) required for the propagation of feature annotation.</text>
</comment>
<dbReference type="InterPro" id="IPR023048">
    <property type="entry name" value="NADH:quinone_OxRdtase_FMN_depd"/>
</dbReference>
<evidence type="ECO:0000259" key="7">
    <source>
        <dbReference type="Pfam" id="PF02525"/>
    </source>
</evidence>
<comment type="function">
    <text evidence="6">Also exhibits azoreductase activity. Catalyzes the reductive cleavage of the azo bond in aromatic azo compounds to the corresponding amines.</text>
</comment>
<feature type="binding site" evidence="6">
    <location>
        <begin position="15"/>
        <end position="17"/>
    </location>
    <ligand>
        <name>FMN</name>
        <dbReference type="ChEBI" id="CHEBI:58210"/>
    </ligand>
</feature>
<reference evidence="9" key="1">
    <citation type="submission" date="2016-10" db="EMBL/GenBank/DDBJ databases">
        <authorList>
            <person name="Varghese N."/>
            <person name="Submissions S."/>
        </authorList>
    </citation>
    <scope>NUCLEOTIDE SEQUENCE [LARGE SCALE GENOMIC DNA]</scope>
    <source>
        <strain evidence="9">DSM 44260</strain>
    </source>
</reference>
<feature type="domain" description="Flavodoxin-like fold" evidence="7">
    <location>
        <begin position="3"/>
        <end position="181"/>
    </location>
</feature>
<evidence type="ECO:0000256" key="3">
    <source>
        <dbReference type="ARBA" id="ARBA00023002"/>
    </source>
</evidence>
<dbReference type="GO" id="GO:0009055">
    <property type="term" value="F:electron transfer activity"/>
    <property type="evidence" value="ECO:0007669"/>
    <property type="project" value="UniProtKB-UniRule"/>
</dbReference>
<dbReference type="EC" id="1.6.5.-" evidence="6"/>
<evidence type="ECO:0000313" key="8">
    <source>
        <dbReference type="EMBL" id="SES39937.1"/>
    </source>
</evidence>
<keyword evidence="9" id="KW-1185">Reference proteome</keyword>
<dbReference type="GO" id="GO:0016655">
    <property type="term" value="F:oxidoreductase activity, acting on NAD(P)H, quinone or similar compound as acceptor"/>
    <property type="evidence" value="ECO:0007669"/>
    <property type="project" value="InterPro"/>
</dbReference>
<comment type="catalytic activity">
    <reaction evidence="6">
        <text>2 a quinone + NADH + H(+) = 2 a 1,4-benzosemiquinone + NAD(+)</text>
        <dbReference type="Rhea" id="RHEA:65952"/>
        <dbReference type="ChEBI" id="CHEBI:15378"/>
        <dbReference type="ChEBI" id="CHEBI:57540"/>
        <dbReference type="ChEBI" id="CHEBI:57945"/>
        <dbReference type="ChEBI" id="CHEBI:132124"/>
        <dbReference type="ChEBI" id="CHEBI:134225"/>
    </reaction>
</comment>
<comment type="catalytic activity">
    <reaction evidence="5">
        <text>N,N-dimethyl-1,4-phenylenediamine + anthranilate + 2 NAD(+) = 2-(4-dimethylaminophenyl)diazenylbenzoate + 2 NADH + 2 H(+)</text>
        <dbReference type="Rhea" id="RHEA:55872"/>
        <dbReference type="ChEBI" id="CHEBI:15378"/>
        <dbReference type="ChEBI" id="CHEBI:15783"/>
        <dbReference type="ChEBI" id="CHEBI:16567"/>
        <dbReference type="ChEBI" id="CHEBI:57540"/>
        <dbReference type="ChEBI" id="CHEBI:57945"/>
        <dbReference type="ChEBI" id="CHEBI:71579"/>
        <dbReference type="EC" id="1.7.1.17"/>
    </reaction>
    <physiologicalReaction direction="right-to-left" evidence="5">
        <dbReference type="Rhea" id="RHEA:55874"/>
    </physiologicalReaction>
</comment>
<proteinExistence type="inferred from homology"/>
<keyword evidence="4 6" id="KW-0520">NAD</keyword>
<protein>
    <recommendedName>
        <fullName evidence="6">FMN dependent NADH:quinone oxidoreductase</fullName>
        <ecNumber evidence="6">1.6.5.-</ecNumber>
    </recommendedName>
    <alternativeName>
        <fullName evidence="6">Azo-dye reductase</fullName>
    </alternativeName>
    <alternativeName>
        <fullName evidence="6">FMN-dependent NADH-azo compound oxidoreductase</fullName>
    </alternativeName>
    <alternativeName>
        <fullName evidence="6">FMN-dependent NADH-azoreductase</fullName>
        <ecNumber evidence="6">1.7.1.17</ecNumber>
    </alternativeName>
</protein>
<dbReference type="Pfam" id="PF02525">
    <property type="entry name" value="Flavodoxin_2"/>
    <property type="match status" value="1"/>
</dbReference>
<dbReference type="RefSeq" id="WP_092784186.1">
    <property type="nucleotide sequence ID" value="NZ_FOGI01000012.1"/>
</dbReference>